<comment type="catalytic activity">
    <reaction evidence="13 14">
        <text>2 cob(II)alamin + reduced [electron-transfer flavoprotein] + 2 ATP = 2 adenosylcob(III)alamin + 2 triphosphate + oxidized [electron-transfer flavoprotein] + 3 H(+)</text>
        <dbReference type="Rhea" id="RHEA:28671"/>
        <dbReference type="Rhea" id="RHEA-COMP:10685"/>
        <dbReference type="Rhea" id="RHEA-COMP:10686"/>
        <dbReference type="ChEBI" id="CHEBI:15378"/>
        <dbReference type="ChEBI" id="CHEBI:16304"/>
        <dbReference type="ChEBI" id="CHEBI:18036"/>
        <dbReference type="ChEBI" id="CHEBI:18408"/>
        <dbReference type="ChEBI" id="CHEBI:30616"/>
        <dbReference type="ChEBI" id="CHEBI:57692"/>
        <dbReference type="ChEBI" id="CHEBI:58307"/>
        <dbReference type="EC" id="2.5.1.17"/>
    </reaction>
</comment>
<dbReference type="EC" id="2.5.1.17" evidence="3 14"/>
<evidence type="ECO:0000256" key="11">
    <source>
        <dbReference type="ARBA" id="ARBA00033354"/>
    </source>
</evidence>
<reference evidence="16 17" key="1">
    <citation type="submission" date="2019-04" db="EMBL/GenBank/DDBJ databases">
        <title>Microbes associate with the intestines of laboratory mice.</title>
        <authorList>
            <person name="Navarre W."/>
            <person name="Wong E."/>
            <person name="Huang K."/>
            <person name="Tropini C."/>
            <person name="Ng K."/>
            <person name="Yu B."/>
        </authorList>
    </citation>
    <scope>NUCLEOTIDE SEQUENCE [LARGE SCALE GENOMIC DNA]</scope>
    <source>
        <strain evidence="16 17">NM61_E11</strain>
    </source>
</reference>
<dbReference type="PANTHER" id="PTHR12213:SF0">
    <property type="entry name" value="CORRINOID ADENOSYLTRANSFERASE MMAB"/>
    <property type="match status" value="1"/>
</dbReference>
<dbReference type="AlphaFoldDB" id="A0A4S2BNS6"/>
<keyword evidence="6 14" id="KW-0808">Transferase</keyword>
<keyword evidence="8 14" id="KW-0067">ATP-binding</keyword>
<comment type="similarity">
    <text evidence="2 14">Belongs to the Cob(I)alamin adenosyltransferase family.</text>
</comment>
<comment type="catalytic activity">
    <reaction evidence="12 14">
        <text>2 cob(II)yrinate a,c diamide + reduced [electron-transfer flavoprotein] + 2 ATP = 2 adenosylcob(III)yrinate a,c-diamide + 2 triphosphate + oxidized [electron-transfer flavoprotein] + 3 H(+)</text>
        <dbReference type="Rhea" id="RHEA:11528"/>
        <dbReference type="Rhea" id="RHEA-COMP:10685"/>
        <dbReference type="Rhea" id="RHEA-COMP:10686"/>
        <dbReference type="ChEBI" id="CHEBI:15378"/>
        <dbReference type="ChEBI" id="CHEBI:18036"/>
        <dbReference type="ChEBI" id="CHEBI:30616"/>
        <dbReference type="ChEBI" id="CHEBI:57692"/>
        <dbReference type="ChEBI" id="CHEBI:58307"/>
        <dbReference type="ChEBI" id="CHEBI:58503"/>
        <dbReference type="ChEBI" id="CHEBI:58537"/>
        <dbReference type="EC" id="2.5.1.17"/>
    </reaction>
</comment>
<dbReference type="EMBL" id="SRYV01000004">
    <property type="protein sequence ID" value="TGY16598.1"/>
    <property type="molecule type" value="Genomic_DNA"/>
</dbReference>
<dbReference type="GO" id="GO:0009236">
    <property type="term" value="P:cobalamin biosynthetic process"/>
    <property type="evidence" value="ECO:0007669"/>
    <property type="project" value="UniProtKB-UniRule"/>
</dbReference>
<gene>
    <name evidence="16" type="ORF">E5351_03295</name>
</gene>
<evidence type="ECO:0000256" key="1">
    <source>
        <dbReference type="ARBA" id="ARBA00005121"/>
    </source>
</evidence>
<evidence type="ECO:0000256" key="8">
    <source>
        <dbReference type="ARBA" id="ARBA00022840"/>
    </source>
</evidence>
<dbReference type="NCBIfam" id="TIGR00636">
    <property type="entry name" value="PduO_Nterm"/>
    <property type="match status" value="1"/>
</dbReference>
<dbReference type="GO" id="GO:0008817">
    <property type="term" value="F:corrinoid adenosyltransferase activity"/>
    <property type="evidence" value="ECO:0007669"/>
    <property type="project" value="UniProtKB-UniRule"/>
</dbReference>
<dbReference type="Proteomes" id="UP000309117">
    <property type="component" value="Unassembled WGS sequence"/>
</dbReference>
<dbReference type="UniPathway" id="UPA00148">
    <property type="reaction ID" value="UER00233"/>
</dbReference>
<evidence type="ECO:0000256" key="4">
    <source>
        <dbReference type="ARBA" id="ARBA00020963"/>
    </source>
</evidence>
<evidence type="ECO:0000256" key="13">
    <source>
        <dbReference type="ARBA" id="ARBA00048692"/>
    </source>
</evidence>
<keyword evidence="5 14" id="KW-0169">Cobalamin biosynthesis</keyword>
<comment type="pathway">
    <text evidence="1 14">Cofactor biosynthesis; adenosylcobalamin biosynthesis; adenosylcobalamin from cob(II)yrinate a,c-diamide: step 2/7.</text>
</comment>
<dbReference type="InterPro" id="IPR029499">
    <property type="entry name" value="PduO-typ"/>
</dbReference>
<evidence type="ECO:0000256" key="5">
    <source>
        <dbReference type="ARBA" id="ARBA00022573"/>
    </source>
</evidence>
<accession>A0A4S2BNS6</accession>
<evidence type="ECO:0000256" key="7">
    <source>
        <dbReference type="ARBA" id="ARBA00022741"/>
    </source>
</evidence>
<dbReference type="RefSeq" id="WP_135960425.1">
    <property type="nucleotide sequence ID" value="NZ_SRYV01000004.1"/>
</dbReference>
<dbReference type="Pfam" id="PF01923">
    <property type="entry name" value="Cob_adeno_trans"/>
    <property type="match status" value="1"/>
</dbReference>
<name>A0A4S2BNS6_9LACO</name>
<evidence type="ECO:0000256" key="6">
    <source>
        <dbReference type="ARBA" id="ARBA00022679"/>
    </source>
</evidence>
<dbReference type="Gene3D" id="1.20.1200.10">
    <property type="entry name" value="Cobalamin adenosyltransferase-like"/>
    <property type="match status" value="1"/>
</dbReference>
<keyword evidence="7 14" id="KW-0547">Nucleotide-binding</keyword>
<evidence type="ECO:0000256" key="3">
    <source>
        <dbReference type="ARBA" id="ARBA00012454"/>
    </source>
</evidence>
<evidence type="ECO:0000313" key="17">
    <source>
        <dbReference type="Proteomes" id="UP000309117"/>
    </source>
</evidence>
<feature type="domain" description="Cobalamin adenosyltransferase-like" evidence="15">
    <location>
        <begin position="4"/>
        <end position="164"/>
    </location>
</feature>
<dbReference type="InterPro" id="IPR016030">
    <property type="entry name" value="CblAdoTrfase-like"/>
</dbReference>
<sequence length="177" mass="20029">MIKIHTKVGDQGSTRQASGKMVTKDDAQIVALGNIDELQSYLGVVIANLSSNCDPLKVPLQHLQRRLYILEAYIAIEDHCEISDQDVKDLEAKIDEMTSKIPPMKEFILPGGDVTGANLQYSRTLARRAERSLVSLNRIQRLNPYNLKYLNRLSDYLFTLARYANLLDGYEDVKSKE</sequence>
<organism evidence="16 17">
    <name type="scientific">Lactobacillus intestinalis</name>
    <dbReference type="NCBI Taxonomy" id="151781"/>
    <lineage>
        <taxon>Bacteria</taxon>
        <taxon>Bacillati</taxon>
        <taxon>Bacillota</taxon>
        <taxon>Bacilli</taxon>
        <taxon>Lactobacillales</taxon>
        <taxon>Lactobacillaceae</taxon>
        <taxon>Lactobacillus</taxon>
    </lineage>
</organism>
<protein>
    <recommendedName>
        <fullName evidence="4 14">Corrinoid adenosyltransferase</fullName>
        <ecNumber evidence="3 14">2.5.1.17</ecNumber>
    </recommendedName>
    <alternativeName>
        <fullName evidence="9 14">Cob(II)alamin adenosyltransferase</fullName>
    </alternativeName>
    <alternativeName>
        <fullName evidence="11 14">Cob(II)yrinic acid a,c-diamide adenosyltransferase</fullName>
    </alternativeName>
    <alternativeName>
        <fullName evidence="10 14">Cobinamide/cobalamin adenosyltransferase</fullName>
    </alternativeName>
</protein>
<dbReference type="SUPFAM" id="SSF89028">
    <property type="entry name" value="Cobalamin adenosyltransferase-like"/>
    <property type="match status" value="1"/>
</dbReference>
<evidence type="ECO:0000256" key="2">
    <source>
        <dbReference type="ARBA" id="ARBA00007487"/>
    </source>
</evidence>
<evidence type="ECO:0000256" key="10">
    <source>
        <dbReference type="ARBA" id="ARBA00033334"/>
    </source>
</evidence>
<comment type="caution">
    <text evidence="16">The sequence shown here is derived from an EMBL/GenBank/DDBJ whole genome shotgun (WGS) entry which is preliminary data.</text>
</comment>
<dbReference type="GO" id="GO:0005524">
    <property type="term" value="F:ATP binding"/>
    <property type="evidence" value="ECO:0007669"/>
    <property type="project" value="UniProtKB-UniRule"/>
</dbReference>
<evidence type="ECO:0000259" key="15">
    <source>
        <dbReference type="Pfam" id="PF01923"/>
    </source>
</evidence>
<dbReference type="InterPro" id="IPR036451">
    <property type="entry name" value="CblAdoTrfase-like_sf"/>
</dbReference>
<evidence type="ECO:0000256" key="14">
    <source>
        <dbReference type="RuleBase" id="RU366026"/>
    </source>
</evidence>
<evidence type="ECO:0000313" key="16">
    <source>
        <dbReference type="EMBL" id="TGY16598.1"/>
    </source>
</evidence>
<evidence type="ECO:0000256" key="12">
    <source>
        <dbReference type="ARBA" id="ARBA00048555"/>
    </source>
</evidence>
<evidence type="ECO:0000256" key="9">
    <source>
        <dbReference type="ARBA" id="ARBA00031529"/>
    </source>
</evidence>
<proteinExistence type="inferred from homology"/>
<dbReference type="PANTHER" id="PTHR12213">
    <property type="entry name" value="CORRINOID ADENOSYLTRANSFERASE"/>
    <property type="match status" value="1"/>
</dbReference>